<sequence>MSYHVLSHIISRGIIESLQSYLDEARMRDWGFSMERLKTGLCTDDFFDSSS</sequence>
<comment type="caution">
    <text evidence="1">The sequence shown here is derived from an EMBL/GenBank/DDBJ whole genome shotgun (WGS) entry which is preliminary data.</text>
</comment>
<dbReference type="Proteomes" id="UP000014570">
    <property type="component" value="Unassembled WGS sequence"/>
</dbReference>
<accession>A0AAV3J7H1</accession>
<organism evidence="1 2">
    <name type="scientific">Leptospira borgpetersenii serovar Javanica str. UI 09931</name>
    <dbReference type="NCBI Taxonomy" id="1049767"/>
    <lineage>
        <taxon>Bacteria</taxon>
        <taxon>Pseudomonadati</taxon>
        <taxon>Spirochaetota</taxon>
        <taxon>Spirochaetia</taxon>
        <taxon>Leptospirales</taxon>
        <taxon>Leptospiraceae</taxon>
        <taxon>Leptospira</taxon>
    </lineage>
</organism>
<gene>
    <name evidence="1" type="ORF">LEP1GSC103_0869</name>
</gene>
<dbReference type="EMBL" id="AHNP02000014">
    <property type="protein sequence ID" value="EPG55950.1"/>
    <property type="molecule type" value="Genomic_DNA"/>
</dbReference>
<name>A0AAV3J7H1_LEPBO</name>
<proteinExistence type="predicted"/>
<evidence type="ECO:0000313" key="2">
    <source>
        <dbReference type="Proteomes" id="UP000014570"/>
    </source>
</evidence>
<evidence type="ECO:0000313" key="1">
    <source>
        <dbReference type="EMBL" id="EPG55950.1"/>
    </source>
</evidence>
<dbReference type="AlphaFoldDB" id="A0AAV3J7H1"/>
<reference evidence="1 2" key="1">
    <citation type="submission" date="2013-04" db="EMBL/GenBank/DDBJ databases">
        <authorList>
            <person name="Harkins D.M."/>
            <person name="Durkin A.S."/>
            <person name="Brinkac L.M."/>
            <person name="Haft D.H."/>
            <person name="Selengut J.D."/>
            <person name="Sanka R."/>
            <person name="DePew J."/>
            <person name="Purushe J."/>
            <person name="Chanthongthip A."/>
            <person name="Lattana O."/>
            <person name="Phetsouvanh R."/>
            <person name="Newton P.N."/>
            <person name="Vinetz J.M."/>
            <person name="Sutton G.G."/>
            <person name="Nierman W.C."/>
            <person name="Fouts D.E."/>
        </authorList>
    </citation>
    <scope>NUCLEOTIDE SEQUENCE [LARGE SCALE GENOMIC DNA]</scope>
    <source>
        <strain evidence="1 2">UI 09931</strain>
    </source>
</reference>
<protein>
    <submittedName>
        <fullName evidence="1">Uncharacterized protein</fullName>
    </submittedName>
</protein>